<accession>A0A402DKD8</accession>
<comment type="caution">
    <text evidence="1">The sequence shown here is derived from an EMBL/GenBank/DDBJ whole genome shotgun (WGS) entry which is preliminary data.</text>
</comment>
<evidence type="ECO:0000313" key="1">
    <source>
        <dbReference type="EMBL" id="GCE62672.1"/>
    </source>
</evidence>
<dbReference type="Proteomes" id="UP000289660">
    <property type="component" value="Unassembled WGS sequence"/>
</dbReference>
<gene>
    <name evidence="1" type="ORF">MiAbB_04621</name>
</gene>
<name>A0A402DKD8_MICAE</name>
<sequence length="195" mass="21889">MNRLKRFAIVLVAAVVGFSVLFSQPIFAKNPPVRFQCQTLSNGVPATVATSPQWQNQPRQLIRWLEPLAREAGYTPLRRCREVSNRLNKQFSKGAQYIGHGYINGHPALCTTNKEGAKCRKEQLLWTLNGNIYGFENGSGGKESPRQLLEDLFALHDRNFSGRPIKQCGNKSTFVNIMAVLRGEEKVAREVCVSQ</sequence>
<dbReference type="InterPro" id="IPR025478">
    <property type="entry name" value="COP23"/>
</dbReference>
<dbReference type="EMBL" id="BIFY01000165">
    <property type="protein sequence ID" value="GCE62672.1"/>
    <property type="molecule type" value="Genomic_DNA"/>
</dbReference>
<dbReference type="Pfam" id="PF14218">
    <property type="entry name" value="COP23"/>
    <property type="match status" value="1"/>
</dbReference>
<protein>
    <submittedName>
        <fullName evidence="1">Uncharacterized protein</fullName>
    </submittedName>
</protein>
<proteinExistence type="predicted"/>
<dbReference type="AlphaFoldDB" id="A0A402DKD8"/>
<evidence type="ECO:0000313" key="2">
    <source>
        <dbReference type="Proteomes" id="UP000289660"/>
    </source>
</evidence>
<reference evidence="2" key="1">
    <citation type="submission" date="2018-12" db="EMBL/GenBank/DDBJ databases">
        <title>Genome sequence of Microcystis aeruginosa NIES-4285.</title>
        <authorList>
            <person name="Tanabe Y."/>
        </authorList>
    </citation>
    <scope>NUCLEOTIDE SEQUENCE [LARGE SCALE GENOMIC DNA]</scope>
    <source>
        <strain evidence="2">NIES-4285</strain>
    </source>
</reference>
<organism evidence="1 2">
    <name type="scientific">Microcystis aeruginosa NIES-4285</name>
    <dbReference type="NCBI Taxonomy" id="2497681"/>
    <lineage>
        <taxon>Bacteria</taxon>
        <taxon>Bacillati</taxon>
        <taxon>Cyanobacteriota</taxon>
        <taxon>Cyanophyceae</taxon>
        <taxon>Oscillatoriophycideae</taxon>
        <taxon>Chroococcales</taxon>
        <taxon>Microcystaceae</taxon>
        <taxon>Microcystis</taxon>
    </lineage>
</organism>